<organism evidence="6 7">
    <name type="scientific">Metabacillus flavus</name>
    <dbReference type="NCBI Taxonomy" id="2823519"/>
    <lineage>
        <taxon>Bacteria</taxon>
        <taxon>Bacillati</taxon>
        <taxon>Bacillota</taxon>
        <taxon>Bacilli</taxon>
        <taxon>Bacillales</taxon>
        <taxon>Bacillaceae</taxon>
        <taxon>Metabacillus</taxon>
    </lineage>
</organism>
<evidence type="ECO:0000313" key="7">
    <source>
        <dbReference type="Proteomes" id="UP000682403"/>
    </source>
</evidence>
<evidence type="ECO:0000313" key="6">
    <source>
        <dbReference type="EMBL" id="MBS2970064.1"/>
    </source>
</evidence>
<gene>
    <name evidence="6" type="ORF">J9317_14935</name>
</gene>
<dbReference type="SMART" id="SM00849">
    <property type="entry name" value="Lactamase_B"/>
    <property type="match status" value="1"/>
</dbReference>
<keyword evidence="7" id="KW-1185">Reference proteome</keyword>
<keyword evidence="4" id="KW-0862">Zinc</keyword>
<dbReference type="CDD" id="cd07728">
    <property type="entry name" value="YtnP-like_MBL-fold"/>
    <property type="match status" value="1"/>
</dbReference>
<dbReference type="Gene3D" id="3.60.15.10">
    <property type="entry name" value="Ribonuclease Z/Hydroxyacylglutathione hydrolase-like"/>
    <property type="match status" value="1"/>
</dbReference>
<dbReference type="PANTHER" id="PTHR42978:SF6">
    <property type="entry name" value="QUORUM-QUENCHING LACTONASE YTNP-RELATED"/>
    <property type="match status" value="1"/>
</dbReference>
<comment type="caution">
    <text evidence="6">The sequence shown here is derived from an EMBL/GenBank/DDBJ whole genome shotgun (WGS) entry which is preliminary data.</text>
</comment>
<keyword evidence="3" id="KW-0378">Hydrolase</keyword>
<dbReference type="Proteomes" id="UP000682403">
    <property type="component" value="Unassembled WGS sequence"/>
</dbReference>
<dbReference type="InterPro" id="IPR051013">
    <property type="entry name" value="MBL_superfamily_lactonases"/>
</dbReference>
<evidence type="ECO:0000256" key="1">
    <source>
        <dbReference type="ARBA" id="ARBA00007749"/>
    </source>
</evidence>
<reference evidence="6 7" key="1">
    <citation type="submission" date="2021-04" db="EMBL/GenBank/DDBJ databases">
        <title>Metabacillus sp. strain KIGAM252 whole genome sequence.</title>
        <authorList>
            <person name="Seo M.-J."/>
            <person name="Cho E.-S."/>
            <person name="Hwang C.Y."/>
            <person name="Yoon D.J."/>
        </authorList>
    </citation>
    <scope>NUCLEOTIDE SEQUENCE [LARGE SCALE GENOMIC DNA]</scope>
    <source>
        <strain evidence="6 7">KIGAM252</strain>
    </source>
</reference>
<name>A0ABS5LHI3_9BACI</name>
<proteinExistence type="inferred from homology"/>
<dbReference type="PANTHER" id="PTHR42978">
    <property type="entry name" value="QUORUM-QUENCHING LACTONASE YTNP-RELATED-RELATED"/>
    <property type="match status" value="1"/>
</dbReference>
<evidence type="ECO:0000256" key="2">
    <source>
        <dbReference type="ARBA" id="ARBA00022723"/>
    </source>
</evidence>
<dbReference type="Pfam" id="PF00753">
    <property type="entry name" value="Lactamase_B"/>
    <property type="match status" value="1"/>
</dbReference>
<evidence type="ECO:0000256" key="4">
    <source>
        <dbReference type="ARBA" id="ARBA00022833"/>
    </source>
</evidence>
<accession>A0ABS5LHI3</accession>
<evidence type="ECO:0000259" key="5">
    <source>
        <dbReference type="SMART" id="SM00849"/>
    </source>
</evidence>
<sequence length="280" mass="32065">METLQIGQMKLTWLNGGDTHMDGGAMFGVVPKALWSRKYPVNERNQIELRTDPILIQKDGKNIIVESGIGKGRLSEKQLKNYGVTEESKLEESLHELGLTPLDIDIVLLTHMHFDHITGLTKEIDGELQSVFPNASIYTSDVEWNEMKNPNIRSKNTYWKENWQAIEQQINPFTGKKEIIPGITMVHTGGHSNGHSILIFEDQGETAIHMADLMPTHAHDNVLWVLAYDDYPMTSIEQKEKWLSYAAENEAWITFYHDAKYRAIKWNASKETVKTVDRMK</sequence>
<comment type="similarity">
    <text evidence="1">Belongs to the metallo-beta-lactamase superfamily.</text>
</comment>
<dbReference type="RefSeq" id="WP_211559913.1">
    <property type="nucleotide sequence ID" value="NZ_JAGVRK010000001.1"/>
</dbReference>
<feature type="domain" description="Metallo-beta-lactamase" evidence="5">
    <location>
        <begin position="50"/>
        <end position="257"/>
    </location>
</feature>
<dbReference type="InterPro" id="IPR036866">
    <property type="entry name" value="RibonucZ/Hydroxyglut_hydro"/>
</dbReference>
<dbReference type="InterPro" id="IPR001279">
    <property type="entry name" value="Metallo-B-lactamas"/>
</dbReference>
<keyword evidence="2" id="KW-0479">Metal-binding</keyword>
<protein>
    <submittedName>
        <fullName evidence="6">MBL fold metallo-hydrolase</fullName>
    </submittedName>
</protein>
<dbReference type="EMBL" id="JAGVRK010000001">
    <property type="protein sequence ID" value="MBS2970064.1"/>
    <property type="molecule type" value="Genomic_DNA"/>
</dbReference>
<evidence type="ECO:0000256" key="3">
    <source>
        <dbReference type="ARBA" id="ARBA00022801"/>
    </source>
</evidence>
<dbReference type="SUPFAM" id="SSF56281">
    <property type="entry name" value="Metallo-hydrolase/oxidoreductase"/>
    <property type="match status" value="1"/>
</dbReference>